<evidence type="ECO:0000313" key="2">
    <source>
        <dbReference type="EMBL" id="GGN80067.1"/>
    </source>
</evidence>
<evidence type="ECO:0000256" key="1">
    <source>
        <dbReference type="SAM" id="MobiDB-lite"/>
    </source>
</evidence>
<dbReference type="InterPro" id="IPR014729">
    <property type="entry name" value="Rossmann-like_a/b/a_fold"/>
</dbReference>
<dbReference type="Gene3D" id="3.40.50.620">
    <property type="entry name" value="HUPs"/>
    <property type="match status" value="1"/>
</dbReference>
<keyword evidence="3" id="KW-1185">Reference proteome</keyword>
<organism evidence="2 3">
    <name type="scientific">Streptomyces albiflavescens</name>
    <dbReference type="NCBI Taxonomy" id="1623582"/>
    <lineage>
        <taxon>Bacteria</taxon>
        <taxon>Bacillati</taxon>
        <taxon>Actinomycetota</taxon>
        <taxon>Actinomycetes</taxon>
        <taxon>Kitasatosporales</taxon>
        <taxon>Streptomycetaceae</taxon>
        <taxon>Streptomyces</taxon>
    </lineage>
</organism>
<dbReference type="EMBL" id="BMMM01000013">
    <property type="protein sequence ID" value="GGN80067.1"/>
    <property type="molecule type" value="Genomic_DNA"/>
</dbReference>
<accession>A0A918D7J9</accession>
<sequence>MPFAAPEEDRGAWEDQEVQMLRDALRPWREKHPHVHVQEDVRLMTPPAALVHASRSRASGGGPQRRVARAHRAGASAARRVPCGRRASRLLSWYSILGMMTLSVIEVTP</sequence>
<feature type="region of interest" description="Disordered" evidence="1">
    <location>
        <begin position="54"/>
        <end position="79"/>
    </location>
</feature>
<evidence type="ECO:0000313" key="3">
    <source>
        <dbReference type="Proteomes" id="UP000600365"/>
    </source>
</evidence>
<dbReference type="Proteomes" id="UP000600365">
    <property type="component" value="Unassembled WGS sequence"/>
</dbReference>
<dbReference type="AlphaFoldDB" id="A0A918D7J9"/>
<gene>
    <name evidence="2" type="ORF">GCM10011579_065210</name>
</gene>
<reference evidence="2 3" key="1">
    <citation type="journal article" date="2014" name="Int. J. Syst. Evol. Microbiol.">
        <title>Complete genome sequence of Corynebacterium casei LMG S-19264T (=DSM 44701T), isolated from a smear-ripened cheese.</title>
        <authorList>
            <consortium name="US DOE Joint Genome Institute (JGI-PGF)"/>
            <person name="Walter F."/>
            <person name="Albersmeier A."/>
            <person name="Kalinowski J."/>
            <person name="Ruckert C."/>
        </authorList>
    </citation>
    <scope>NUCLEOTIDE SEQUENCE [LARGE SCALE GENOMIC DNA]</scope>
    <source>
        <strain evidence="2 3">CGMCC 4.7111</strain>
    </source>
</reference>
<name>A0A918D7J9_9ACTN</name>
<comment type="caution">
    <text evidence="2">The sequence shown here is derived from an EMBL/GenBank/DDBJ whole genome shotgun (WGS) entry which is preliminary data.</text>
</comment>
<protein>
    <submittedName>
        <fullName evidence="2">Uncharacterized protein</fullName>
    </submittedName>
</protein>
<proteinExistence type="predicted"/>